<protein>
    <submittedName>
        <fullName evidence="3">DEAD/DEAH box helicase family protein</fullName>
    </submittedName>
</protein>
<evidence type="ECO:0000259" key="2">
    <source>
        <dbReference type="PROSITE" id="PS51194"/>
    </source>
</evidence>
<evidence type="ECO:0000313" key="4">
    <source>
        <dbReference type="Proteomes" id="UP001159179"/>
    </source>
</evidence>
<dbReference type="Gene3D" id="3.40.50.300">
    <property type="entry name" value="P-loop containing nucleotide triphosphate hydrolases"/>
    <property type="match status" value="2"/>
</dbReference>
<dbReference type="GO" id="GO:0005524">
    <property type="term" value="F:ATP binding"/>
    <property type="evidence" value="ECO:0007669"/>
    <property type="project" value="InterPro"/>
</dbReference>
<accession>A0AAW6SU50</accession>
<dbReference type="Pfam" id="PF00271">
    <property type="entry name" value="Helicase_C"/>
    <property type="match status" value="1"/>
</dbReference>
<dbReference type="GO" id="GO:0005829">
    <property type="term" value="C:cytosol"/>
    <property type="evidence" value="ECO:0007669"/>
    <property type="project" value="TreeGrafter"/>
</dbReference>
<keyword evidence="3" id="KW-0378">Hydrolase</keyword>
<proteinExistence type="predicted"/>
<feature type="domain" description="Helicase C-terminal" evidence="2">
    <location>
        <begin position="283"/>
        <end position="458"/>
    </location>
</feature>
<dbReference type="SUPFAM" id="SSF52540">
    <property type="entry name" value="P-loop containing nucleoside triphosphate hydrolases"/>
    <property type="match status" value="1"/>
</dbReference>
<dbReference type="SMART" id="SM00490">
    <property type="entry name" value="HELICc"/>
    <property type="match status" value="1"/>
</dbReference>
<keyword evidence="3" id="KW-0347">Helicase</keyword>
<dbReference type="GO" id="GO:0003677">
    <property type="term" value="F:DNA binding"/>
    <property type="evidence" value="ECO:0007669"/>
    <property type="project" value="InterPro"/>
</dbReference>
<dbReference type="PROSITE" id="PS51194">
    <property type="entry name" value="HELICASE_CTER"/>
    <property type="match status" value="1"/>
</dbReference>
<dbReference type="InterPro" id="IPR006935">
    <property type="entry name" value="Helicase/UvrB_N"/>
</dbReference>
<dbReference type="PANTHER" id="PTHR47396:SF1">
    <property type="entry name" value="ATP-DEPENDENT HELICASE IRC3-RELATED"/>
    <property type="match status" value="1"/>
</dbReference>
<name>A0AAW6SU50_9BACI</name>
<dbReference type="GO" id="GO:0016787">
    <property type="term" value="F:hydrolase activity"/>
    <property type="evidence" value="ECO:0007669"/>
    <property type="project" value="InterPro"/>
</dbReference>
<dbReference type="RefSeq" id="WP_280616046.1">
    <property type="nucleotide sequence ID" value="NZ_JAROYP010000002.1"/>
</dbReference>
<reference evidence="3" key="1">
    <citation type="submission" date="2023-03" db="EMBL/GenBank/DDBJ databases">
        <title>Bacterial isolates from washroom surfaces on a university campus.</title>
        <authorList>
            <person name="Holman D.B."/>
            <person name="Gzyl K.E."/>
            <person name="Taheri A.E."/>
        </authorList>
    </citation>
    <scope>NUCLEOTIDE SEQUENCE</scope>
    <source>
        <strain evidence="3">RD03</strain>
    </source>
</reference>
<dbReference type="PROSITE" id="PS51192">
    <property type="entry name" value="HELICASE_ATP_BIND_1"/>
    <property type="match status" value="1"/>
</dbReference>
<gene>
    <name evidence="3" type="ORF">P5X88_05520</name>
</gene>
<evidence type="ECO:0000259" key="1">
    <source>
        <dbReference type="PROSITE" id="PS51192"/>
    </source>
</evidence>
<organism evidence="3 4">
    <name type="scientific">Heyndrickxia oleronia</name>
    <dbReference type="NCBI Taxonomy" id="38875"/>
    <lineage>
        <taxon>Bacteria</taxon>
        <taxon>Bacillati</taxon>
        <taxon>Bacillota</taxon>
        <taxon>Bacilli</taxon>
        <taxon>Bacillales</taxon>
        <taxon>Bacillaceae</taxon>
        <taxon>Heyndrickxia</taxon>
    </lineage>
</organism>
<dbReference type="InterPro" id="IPR050742">
    <property type="entry name" value="Helicase_Restrict-Modif_Enz"/>
</dbReference>
<dbReference type="InterPro" id="IPR027417">
    <property type="entry name" value="P-loop_NTPase"/>
</dbReference>
<dbReference type="Pfam" id="PF04851">
    <property type="entry name" value="ResIII"/>
    <property type="match status" value="1"/>
</dbReference>
<keyword evidence="3" id="KW-0067">ATP-binding</keyword>
<dbReference type="GO" id="GO:0004386">
    <property type="term" value="F:helicase activity"/>
    <property type="evidence" value="ECO:0007669"/>
    <property type="project" value="UniProtKB-KW"/>
</dbReference>
<dbReference type="EMBL" id="JAROYP010000002">
    <property type="protein sequence ID" value="MDH5160387.1"/>
    <property type="molecule type" value="Genomic_DNA"/>
</dbReference>
<dbReference type="InterPro" id="IPR014001">
    <property type="entry name" value="Helicase_ATP-bd"/>
</dbReference>
<dbReference type="Proteomes" id="UP001159179">
    <property type="component" value="Unassembled WGS sequence"/>
</dbReference>
<dbReference type="SMART" id="SM00487">
    <property type="entry name" value="DEXDc"/>
    <property type="match status" value="1"/>
</dbReference>
<feature type="domain" description="Helicase ATP-binding" evidence="1">
    <location>
        <begin position="34"/>
        <end position="217"/>
    </location>
</feature>
<sequence length="665" mass="76428">MSIFQTVSAAILENPNLHLPQIKAYQSAIAHYEEFPDFSCRESLIVMPTGTGKTGVMSILPFGLSKGRVLIITPGKIVRKTVFKSFDSVNNPENTFWYKQKVIFDRKQFPKSYLYQGFNPKNQSEKMAMIKKLNMSDIVVTNIHKIVGSNQDVNLASITDPDFFDMIIIDEAHHVAAEMWQQTLNHYKASKVIKLTATPFRSDRIEISNHPYDPIYEYTLGEAISDGLVKNVVKGEDIPGYLEFYDPQTNEKYDLQEAKQILGNDWVSKSIAMSETCSKQVINHSKEILNLKRKSYPNHQILAITCNEEHAQDVSKWFNESGLSCTYVSSNLSDREIDNRLNDYANGIYDVMVSIQMLGEGYDNPNISVISIFRPFKTMSPYAQAIGRGLRKIRTSIVNEIDNYCNVVYHQELGLETLWNYYKDQELYGEVIKKQLEDITEQLSFSFEELGLVEKKPSLNKRRNQINDSEDYGFINVGTISSYKSKGLGKQDGFTEDAYQNYLTASYKLVKDLQNKTTEEIEKINKMLSDGIIDEKYASILISTIENQSQSEFNQTFTEFHDMVISETLHKDFTNWLNQKVEDFFKISSLEKKGNELYLANPIDNNEIDNIGYIVKNLYQSIYNDSKKNISTLNAKDFANAKQKLIEKLQFYTEQYGIKNEEDIK</sequence>
<dbReference type="InterPro" id="IPR001650">
    <property type="entry name" value="Helicase_C-like"/>
</dbReference>
<evidence type="ECO:0000313" key="3">
    <source>
        <dbReference type="EMBL" id="MDH5160387.1"/>
    </source>
</evidence>
<dbReference type="PANTHER" id="PTHR47396">
    <property type="entry name" value="TYPE I RESTRICTION ENZYME ECOKI R PROTEIN"/>
    <property type="match status" value="1"/>
</dbReference>
<dbReference type="AlphaFoldDB" id="A0AAW6SU50"/>
<comment type="caution">
    <text evidence="3">The sequence shown here is derived from an EMBL/GenBank/DDBJ whole genome shotgun (WGS) entry which is preliminary data.</text>
</comment>
<keyword evidence="3" id="KW-0547">Nucleotide-binding</keyword>